<proteinExistence type="predicted"/>
<organism evidence="7 8">
    <name type="scientific">Caulobacter hibisci</name>
    <dbReference type="NCBI Taxonomy" id="2035993"/>
    <lineage>
        <taxon>Bacteria</taxon>
        <taxon>Pseudomonadati</taxon>
        <taxon>Pseudomonadota</taxon>
        <taxon>Alphaproteobacteria</taxon>
        <taxon>Caulobacterales</taxon>
        <taxon>Caulobacteraceae</taxon>
        <taxon>Caulobacter</taxon>
    </lineage>
</organism>
<evidence type="ECO:0000256" key="5">
    <source>
        <dbReference type="ARBA" id="ARBA00023014"/>
    </source>
</evidence>
<dbReference type="Gene3D" id="2.102.10.10">
    <property type="entry name" value="Rieske [2Fe-2S] iron-sulphur domain"/>
    <property type="match status" value="1"/>
</dbReference>
<keyword evidence="4" id="KW-0408">Iron</keyword>
<evidence type="ECO:0000256" key="1">
    <source>
        <dbReference type="ARBA" id="ARBA00022714"/>
    </source>
</evidence>
<dbReference type="PANTHER" id="PTHR21266:SF57">
    <property type="entry name" value="3-CHLOROBENZOATE-3,4-DIOXYGENASE"/>
    <property type="match status" value="1"/>
</dbReference>
<keyword evidence="3" id="KW-0560">Oxidoreductase</keyword>
<protein>
    <submittedName>
        <fullName evidence="7">Rieske 2Fe-2S domain-containing protein</fullName>
    </submittedName>
</protein>
<dbReference type="SUPFAM" id="SSF55961">
    <property type="entry name" value="Bet v1-like"/>
    <property type="match status" value="1"/>
</dbReference>
<dbReference type="Proteomes" id="UP000639859">
    <property type="component" value="Unassembled WGS sequence"/>
</dbReference>
<dbReference type="PROSITE" id="PS00570">
    <property type="entry name" value="RING_HYDROXYL_ALPHA"/>
    <property type="match status" value="1"/>
</dbReference>
<sequence>MTAVTQAFDARAQASAGPLPPGFLPRDCTFDPTDWAILARQWFPVARLADLADKPQAVTLLDLPLVVYRAGDTVRVARDLCPHRGLPLSMGWVEGEEIVCAYHGLRYGPDGQCRKIPAHPDLEPSRRLKVGMFPAVERYGLVWTCLDPSDETAAIPSFPLWDADGFQQIVTPFVDIAGSAARQMEGFVDVAHFAWVHHEAFADREDPVVPIYDTKVTDTGLRTDYWSSVSNYPRHLRHLAPPDFRWLRRFEIQPPFAAHLTIFFPGEQRLSILNLPSPVSARKTRLFVPLVRNFDTTGDVEDVYAFNAQIFAEDAAVVERQTPEELPLEPSEEAHFPADKTSLGYRRLLRGMGLTFRYVT</sequence>
<dbReference type="InterPro" id="IPR015881">
    <property type="entry name" value="ARHD_Rieske_2Fe_2S"/>
</dbReference>
<keyword evidence="1" id="KW-0001">2Fe-2S</keyword>
<evidence type="ECO:0000256" key="3">
    <source>
        <dbReference type="ARBA" id="ARBA00023002"/>
    </source>
</evidence>
<evidence type="ECO:0000259" key="6">
    <source>
        <dbReference type="PROSITE" id="PS51296"/>
    </source>
</evidence>
<dbReference type="EMBL" id="JADWOX010000011">
    <property type="protein sequence ID" value="MBI1685141.1"/>
    <property type="molecule type" value="Genomic_DNA"/>
</dbReference>
<accession>A0ABS0T0U3</accession>
<keyword evidence="8" id="KW-1185">Reference proteome</keyword>
<evidence type="ECO:0000256" key="2">
    <source>
        <dbReference type="ARBA" id="ARBA00022723"/>
    </source>
</evidence>
<dbReference type="InterPro" id="IPR017941">
    <property type="entry name" value="Rieske_2Fe-2S"/>
</dbReference>
<reference evidence="7 8" key="1">
    <citation type="submission" date="2020-11" db="EMBL/GenBank/DDBJ databases">
        <title>genome sequence of strain KACC 18849.</title>
        <authorList>
            <person name="Gao J."/>
            <person name="Zhang X."/>
        </authorList>
    </citation>
    <scope>NUCLEOTIDE SEQUENCE [LARGE SCALE GENOMIC DNA]</scope>
    <source>
        <strain evidence="7 8">KACC 18849</strain>
    </source>
</reference>
<dbReference type="PROSITE" id="PS51296">
    <property type="entry name" value="RIESKE"/>
    <property type="match status" value="1"/>
</dbReference>
<dbReference type="RefSeq" id="WP_198577052.1">
    <property type="nucleotide sequence ID" value="NZ_JADWOX010000011.1"/>
</dbReference>
<dbReference type="InterPro" id="IPR050584">
    <property type="entry name" value="Cholesterol_7-desaturase"/>
</dbReference>
<feature type="domain" description="Rieske" evidence="6">
    <location>
        <begin position="42"/>
        <end position="144"/>
    </location>
</feature>
<dbReference type="InterPro" id="IPR036922">
    <property type="entry name" value="Rieske_2Fe-2S_sf"/>
</dbReference>
<comment type="caution">
    <text evidence="7">The sequence shown here is derived from an EMBL/GenBank/DDBJ whole genome shotgun (WGS) entry which is preliminary data.</text>
</comment>
<name>A0ABS0T0U3_9CAUL</name>
<dbReference type="InterPro" id="IPR044043">
    <property type="entry name" value="VanA_C_cat"/>
</dbReference>
<dbReference type="Pfam" id="PF00355">
    <property type="entry name" value="Rieske"/>
    <property type="match status" value="1"/>
</dbReference>
<gene>
    <name evidence="7" type="ORF">I4Q42_15830</name>
</gene>
<evidence type="ECO:0000256" key="4">
    <source>
        <dbReference type="ARBA" id="ARBA00023004"/>
    </source>
</evidence>
<dbReference type="PANTHER" id="PTHR21266">
    <property type="entry name" value="IRON-SULFUR DOMAIN CONTAINING PROTEIN"/>
    <property type="match status" value="1"/>
</dbReference>
<keyword evidence="2" id="KW-0479">Metal-binding</keyword>
<keyword evidence="5" id="KW-0411">Iron-sulfur</keyword>
<evidence type="ECO:0000313" key="7">
    <source>
        <dbReference type="EMBL" id="MBI1685141.1"/>
    </source>
</evidence>
<dbReference type="Pfam" id="PF19112">
    <property type="entry name" value="VanA_C"/>
    <property type="match status" value="1"/>
</dbReference>
<dbReference type="SUPFAM" id="SSF50022">
    <property type="entry name" value="ISP domain"/>
    <property type="match status" value="1"/>
</dbReference>
<dbReference type="Gene3D" id="3.90.380.10">
    <property type="entry name" value="Naphthalene 1,2-dioxygenase Alpha Subunit, Chain A, domain 1"/>
    <property type="match status" value="1"/>
</dbReference>
<evidence type="ECO:0000313" key="8">
    <source>
        <dbReference type="Proteomes" id="UP000639859"/>
    </source>
</evidence>